<evidence type="ECO:0000313" key="2">
    <source>
        <dbReference type="Proteomes" id="UP001197247"/>
    </source>
</evidence>
<reference evidence="1 2" key="1">
    <citation type="submission" date="2021-05" db="EMBL/GenBank/DDBJ databases">
        <title>Kineosporia and Streptomyces sp. nov. two new marine actinobacteria isolated from Coral.</title>
        <authorList>
            <person name="Buangrab K."/>
            <person name="Sutthacheep M."/>
            <person name="Yeemin T."/>
            <person name="Harunari E."/>
            <person name="Igarashi Y."/>
            <person name="Kanchanasin P."/>
            <person name="Tanasupawat S."/>
            <person name="Phongsopitanun W."/>
        </authorList>
    </citation>
    <scope>NUCLEOTIDE SEQUENCE [LARGE SCALE GENOMIC DNA]</scope>
    <source>
        <strain evidence="1 2">J2-2</strain>
    </source>
</reference>
<organism evidence="1 2">
    <name type="scientific">Kineosporia corallincola</name>
    <dbReference type="NCBI Taxonomy" id="2835133"/>
    <lineage>
        <taxon>Bacteria</taxon>
        <taxon>Bacillati</taxon>
        <taxon>Actinomycetota</taxon>
        <taxon>Actinomycetes</taxon>
        <taxon>Kineosporiales</taxon>
        <taxon>Kineosporiaceae</taxon>
        <taxon>Kineosporia</taxon>
    </lineage>
</organism>
<gene>
    <name evidence="1" type="ORF">KIH74_22640</name>
</gene>
<keyword evidence="2" id="KW-1185">Reference proteome</keyword>
<name>A0ABS5TKZ8_9ACTN</name>
<dbReference type="Proteomes" id="UP001197247">
    <property type="component" value="Unassembled WGS sequence"/>
</dbReference>
<proteinExistence type="predicted"/>
<protein>
    <submittedName>
        <fullName evidence="1">Uncharacterized protein</fullName>
    </submittedName>
</protein>
<comment type="caution">
    <text evidence="1">The sequence shown here is derived from an EMBL/GenBank/DDBJ whole genome shotgun (WGS) entry which is preliminary data.</text>
</comment>
<accession>A0ABS5TKZ8</accession>
<dbReference type="EMBL" id="JAHBAY010000010">
    <property type="protein sequence ID" value="MBT0771756.1"/>
    <property type="molecule type" value="Genomic_DNA"/>
</dbReference>
<sequence>MGTKYRIVWRSEKSSAVAREREAVRGYLAGIREAWKAGQLVDPEIEIWVSYGFGWDLLEKINLRDGFVMVRQEAA</sequence>
<dbReference type="RefSeq" id="WP_214158127.1">
    <property type="nucleotide sequence ID" value="NZ_JAHBAY010000010.1"/>
</dbReference>
<evidence type="ECO:0000313" key="1">
    <source>
        <dbReference type="EMBL" id="MBT0771756.1"/>
    </source>
</evidence>